<dbReference type="Pfam" id="PF08940">
    <property type="entry name" value="DUF1918"/>
    <property type="match status" value="1"/>
</dbReference>
<proteinExistence type="predicted"/>
<evidence type="ECO:0000259" key="1">
    <source>
        <dbReference type="Pfam" id="PF08940"/>
    </source>
</evidence>
<evidence type="ECO:0000313" key="2">
    <source>
        <dbReference type="EMBL" id="MBA2890012.1"/>
    </source>
</evidence>
<dbReference type="EMBL" id="JACDUR010000001">
    <property type="protein sequence ID" value="MBA2890012.1"/>
    <property type="molecule type" value="Genomic_DNA"/>
</dbReference>
<organism evidence="2 3">
    <name type="scientific">Nonomuraea soli</name>
    <dbReference type="NCBI Taxonomy" id="1032476"/>
    <lineage>
        <taxon>Bacteria</taxon>
        <taxon>Bacillati</taxon>
        <taxon>Actinomycetota</taxon>
        <taxon>Actinomycetes</taxon>
        <taxon>Streptosporangiales</taxon>
        <taxon>Streptosporangiaceae</taxon>
        <taxon>Nonomuraea</taxon>
    </lineage>
</organism>
<dbReference type="AlphaFoldDB" id="A0A7W0CFD9"/>
<dbReference type="Gene3D" id="2.30.30.440">
    <property type="entry name" value="Domain of unknown function DUF1918"/>
    <property type="match status" value="1"/>
</dbReference>
<reference evidence="2 3" key="1">
    <citation type="submission" date="2020-07" db="EMBL/GenBank/DDBJ databases">
        <title>Genomic Encyclopedia of Type Strains, Phase IV (KMG-IV): sequencing the most valuable type-strain genomes for metagenomic binning, comparative biology and taxonomic classification.</title>
        <authorList>
            <person name="Goeker M."/>
        </authorList>
    </citation>
    <scope>NUCLEOTIDE SEQUENCE [LARGE SCALE GENOMIC DNA]</scope>
    <source>
        <strain evidence="2 3">DSM 45533</strain>
    </source>
</reference>
<dbReference type="Proteomes" id="UP000530928">
    <property type="component" value="Unassembled WGS sequence"/>
</dbReference>
<evidence type="ECO:0000313" key="3">
    <source>
        <dbReference type="Proteomes" id="UP000530928"/>
    </source>
</evidence>
<protein>
    <recommendedName>
        <fullName evidence="1">DUF1918 domain-containing protein</fullName>
    </recommendedName>
</protein>
<comment type="caution">
    <text evidence="2">The sequence shown here is derived from an EMBL/GenBank/DDBJ whole genome shotgun (WGS) entry which is preliminary data.</text>
</comment>
<dbReference type="SUPFAM" id="SSF50118">
    <property type="entry name" value="Cell growth inhibitor/plasmid maintenance toxic component"/>
    <property type="match status" value="1"/>
</dbReference>
<sequence>MKAAVGDKLVVEGTKGGNLRRTGLVIEVGHLDGSPPYRVRWLDDGRESLVFPGPDARVVPAGHAS</sequence>
<dbReference type="RefSeq" id="WP_181608742.1">
    <property type="nucleotide sequence ID" value="NZ_BAABAM010000001.1"/>
</dbReference>
<dbReference type="InterPro" id="IPR015035">
    <property type="entry name" value="DUF1918"/>
</dbReference>
<feature type="domain" description="DUF1918" evidence="1">
    <location>
        <begin position="1"/>
        <end position="58"/>
    </location>
</feature>
<gene>
    <name evidence="2" type="ORF">HNR30_001347</name>
</gene>
<name>A0A7W0CFD9_9ACTN</name>
<accession>A0A7W0CFD9</accession>
<keyword evidence="3" id="KW-1185">Reference proteome</keyword>